<evidence type="ECO:0000313" key="3">
    <source>
        <dbReference type="Proteomes" id="UP000266673"/>
    </source>
</evidence>
<proteinExistence type="predicted"/>
<name>A0A397VB11_9GLOM</name>
<sequence length="69" mass="7833">LASSLLLIFARRCFVHFGIFFIFNSGVLCHLEYVVGVFSWCFIYFGTTLSLIQRFSGSCPILFVVGIRC</sequence>
<keyword evidence="1" id="KW-1133">Transmembrane helix</keyword>
<feature type="transmembrane region" description="Helical" evidence="1">
    <location>
        <begin position="9"/>
        <end position="27"/>
    </location>
</feature>
<dbReference type="Proteomes" id="UP000266673">
    <property type="component" value="Unassembled WGS sequence"/>
</dbReference>
<gene>
    <name evidence="2" type="ORF">C2G38_2085566</name>
</gene>
<comment type="caution">
    <text evidence="2">The sequence shown here is derived from an EMBL/GenBank/DDBJ whole genome shotgun (WGS) entry which is preliminary data.</text>
</comment>
<keyword evidence="1" id="KW-0472">Membrane</keyword>
<organism evidence="2 3">
    <name type="scientific">Gigaspora rosea</name>
    <dbReference type="NCBI Taxonomy" id="44941"/>
    <lineage>
        <taxon>Eukaryota</taxon>
        <taxon>Fungi</taxon>
        <taxon>Fungi incertae sedis</taxon>
        <taxon>Mucoromycota</taxon>
        <taxon>Glomeromycotina</taxon>
        <taxon>Glomeromycetes</taxon>
        <taxon>Diversisporales</taxon>
        <taxon>Gigasporaceae</taxon>
        <taxon>Gigaspora</taxon>
    </lineage>
</organism>
<evidence type="ECO:0000313" key="2">
    <source>
        <dbReference type="EMBL" id="RIB18497.1"/>
    </source>
</evidence>
<keyword evidence="1" id="KW-0812">Transmembrane</keyword>
<reference evidence="2 3" key="1">
    <citation type="submission" date="2018-06" db="EMBL/GenBank/DDBJ databases">
        <title>Comparative genomics reveals the genomic features of Rhizophagus irregularis, R. cerebriforme, R. diaphanum and Gigaspora rosea, and their symbiotic lifestyle signature.</title>
        <authorList>
            <person name="Morin E."/>
            <person name="San Clemente H."/>
            <person name="Chen E.C.H."/>
            <person name="De La Providencia I."/>
            <person name="Hainaut M."/>
            <person name="Kuo A."/>
            <person name="Kohler A."/>
            <person name="Murat C."/>
            <person name="Tang N."/>
            <person name="Roy S."/>
            <person name="Loubradou J."/>
            <person name="Henrissat B."/>
            <person name="Grigoriev I.V."/>
            <person name="Corradi N."/>
            <person name="Roux C."/>
            <person name="Martin F.M."/>
        </authorList>
    </citation>
    <scope>NUCLEOTIDE SEQUENCE [LARGE SCALE GENOMIC DNA]</scope>
    <source>
        <strain evidence="2 3">DAOM 194757</strain>
    </source>
</reference>
<feature type="non-terminal residue" evidence="2">
    <location>
        <position position="1"/>
    </location>
</feature>
<dbReference type="AlphaFoldDB" id="A0A397VB11"/>
<protein>
    <submittedName>
        <fullName evidence="2">Uncharacterized protein</fullName>
    </submittedName>
</protein>
<dbReference type="EMBL" id="QKWP01000536">
    <property type="protein sequence ID" value="RIB18497.1"/>
    <property type="molecule type" value="Genomic_DNA"/>
</dbReference>
<keyword evidence="3" id="KW-1185">Reference proteome</keyword>
<evidence type="ECO:0000256" key="1">
    <source>
        <dbReference type="SAM" id="Phobius"/>
    </source>
</evidence>
<accession>A0A397VB11</accession>